<dbReference type="PANTHER" id="PTHR12733:SF3">
    <property type="entry name" value="ATP SYNTHASE F(0) COMPLEX SUBUNIT B1, MITOCHONDRIAL"/>
    <property type="match status" value="1"/>
</dbReference>
<reference evidence="3 4" key="1">
    <citation type="journal article" date="2011" name="Science">
        <title>The ecoresponsive genome of Daphnia pulex.</title>
        <authorList>
            <person name="Colbourne J.K."/>
            <person name="Pfrender M.E."/>
            <person name="Gilbert D."/>
            <person name="Thomas W.K."/>
            <person name="Tucker A."/>
            <person name="Oakley T.H."/>
            <person name="Tokishita S."/>
            <person name="Aerts A."/>
            <person name="Arnold G.J."/>
            <person name="Basu M.K."/>
            <person name="Bauer D.J."/>
            <person name="Caceres C.E."/>
            <person name="Carmel L."/>
            <person name="Casola C."/>
            <person name="Choi J.H."/>
            <person name="Detter J.C."/>
            <person name="Dong Q."/>
            <person name="Dusheyko S."/>
            <person name="Eads B.D."/>
            <person name="Frohlich T."/>
            <person name="Geiler-Samerotte K.A."/>
            <person name="Gerlach D."/>
            <person name="Hatcher P."/>
            <person name="Jogdeo S."/>
            <person name="Krijgsveld J."/>
            <person name="Kriventseva E.V."/>
            <person name="Kultz D."/>
            <person name="Laforsch C."/>
            <person name="Lindquist E."/>
            <person name="Lopez J."/>
            <person name="Manak J.R."/>
            <person name="Muller J."/>
            <person name="Pangilinan J."/>
            <person name="Patwardhan R.P."/>
            <person name="Pitluck S."/>
            <person name="Pritham E.J."/>
            <person name="Rechtsteiner A."/>
            <person name="Rho M."/>
            <person name="Rogozin I.B."/>
            <person name="Sakarya O."/>
            <person name="Salamov A."/>
            <person name="Schaack S."/>
            <person name="Shapiro H."/>
            <person name="Shiga Y."/>
            <person name="Skalitzky C."/>
            <person name="Smith Z."/>
            <person name="Souvorov A."/>
            <person name="Sung W."/>
            <person name="Tang Z."/>
            <person name="Tsuchiya D."/>
            <person name="Tu H."/>
            <person name="Vos H."/>
            <person name="Wang M."/>
            <person name="Wolf Y.I."/>
            <person name="Yamagata H."/>
            <person name="Yamada T."/>
            <person name="Ye Y."/>
            <person name="Shaw J.R."/>
            <person name="Andrews J."/>
            <person name="Crease T.J."/>
            <person name="Tang H."/>
            <person name="Lucas S.M."/>
            <person name="Robertson H.M."/>
            <person name="Bork P."/>
            <person name="Koonin E.V."/>
            <person name="Zdobnov E.M."/>
            <person name="Grigoriev I.V."/>
            <person name="Lynch M."/>
            <person name="Boore J.L."/>
        </authorList>
    </citation>
    <scope>NUCLEOTIDE SEQUENCE [LARGE SCALE GENOMIC DNA]</scope>
</reference>
<dbReference type="GO" id="GO:0005743">
    <property type="term" value="C:mitochondrial inner membrane"/>
    <property type="evidence" value="ECO:0007669"/>
    <property type="project" value="UniProtKB-SubCell"/>
</dbReference>
<comment type="subcellular location">
    <subcellularLocation>
        <location evidence="1">Mitochondrion</location>
    </subcellularLocation>
    <subcellularLocation>
        <location evidence="1">Mitochondrion inner membrane</location>
    </subcellularLocation>
</comment>
<dbReference type="HOGENOM" id="CLU_170569_0_0_1"/>
<dbReference type="OrthoDB" id="67388at2759"/>
<comment type="similarity">
    <text evidence="1">Belongs to the eukaryotic ATPase B chain family.</text>
</comment>
<keyword evidence="1" id="KW-0472">Membrane</keyword>
<keyword evidence="4" id="KW-1185">Reference proteome</keyword>
<feature type="region of interest" description="Disordered" evidence="2">
    <location>
        <begin position="1"/>
        <end position="45"/>
    </location>
</feature>
<keyword evidence="1" id="KW-0375">Hydrogen ion transport</keyword>
<dbReference type="Proteomes" id="UP000000305">
    <property type="component" value="Unassembled WGS sequence"/>
</dbReference>
<evidence type="ECO:0000256" key="1">
    <source>
        <dbReference type="RuleBase" id="RU368017"/>
    </source>
</evidence>
<dbReference type="PANTHER" id="PTHR12733">
    <property type="entry name" value="MITOCHONDRIAL ATP SYNTHASE B CHAIN"/>
    <property type="match status" value="1"/>
</dbReference>
<evidence type="ECO:0000313" key="3">
    <source>
        <dbReference type="EMBL" id="EFX64491.1"/>
    </source>
</evidence>
<feature type="compositionally biased region" description="Low complexity" evidence="2">
    <location>
        <begin position="22"/>
        <end position="34"/>
    </location>
</feature>
<dbReference type="PhylomeDB" id="E9HUU2"/>
<dbReference type="GO" id="GO:0015078">
    <property type="term" value="F:proton transmembrane transporter activity"/>
    <property type="evidence" value="ECO:0007669"/>
    <property type="project" value="UniProtKB-UniRule"/>
</dbReference>
<dbReference type="GO" id="GO:0045259">
    <property type="term" value="C:proton-transporting ATP synthase complex"/>
    <property type="evidence" value="ECO:0007669"/>
    <property type="project" value="UniProtKB-KW"/>
</dbReference>
<keyword evidence="1" id="KW-0138">CF(0)</keyword>
<keyword evidence="1" id="KW-0406">Ion transport</keyword>
<dbReference type="EMBL" id="GL732824">
    <property type="protein sequence ID" value="EFX64491.1"/>
    <property type="molecule type" value="Genomic_DNA"/>
</dbReference>
<dbReference type="AlphaFoldDB" id="E9HUU2"/>
<name>E9HUU2_DAPPU</name>
<accession>E9HUU2</accession>
<sequence length="114" mass="12681">MLTRNALKPVRSAVQPIRMTQTSATSNTAAAATTESPEGDLVNFPRPVRQEYPGKVAWASSPMNGSSFSTPRLELLDCTPLDWVWLPSCASKEIYIMEREFYMVCPLPSRLSTQ</sequence>
<proteinExistence type="inferred from homology"/>
<dbReference type="InParanoid" id="E9HUU2"/>
<comment type="function">
    <text evidence="1">Subunit b, of the mitochondrial membrane ATP synthase complex (F(1)F(0) ATP synthase or Complex V) that produces ATP from ADP in the presence of a proton gradient across the membrane which is generated by electron transport complexes of the respiratory chain. ATP synthase complex consist of a soluble F(1) head domain - the catalytic core - and a membrane F(1) domain - the membrane proton channel. These two domains are linked by a central stalk rotating inside the F(1) region and a stationary peripheral stalk. During catalysis, ATP synthesis in the catalytic domain of F(1) is coupled via a rotary mechanism of the central stalk subunits to proton translocation. In vivo, can only synthesize ATP although its ATP hydrolase activity can be activated artificially in vitro. Part of the complex F(0) domain. Part of the complex F(0) domain and the peripheric stalk, which acts as a stator to hold the catalytic alpha(3)beta(3) subcomplex and subunit a/ATP6 static relative to the rotary elements.</text>
</comment>
<dbReference type="InterPro" id="IPR013837">
    <property type="entry name" value="ATP_synth_F0_suB"/>
</dbReference>
<dbReference type="STRING" id="6669.E9HUU2"/>
<keyword evidence="1" id="KW-0496">Mitochondrion</keyword>
<dbReference type="GO" id="GO:0015986">
    <property type="term" value="P:proton motive force-driven ATP synthesis"/>
    <property type="evidence" value="ECO:0007669"/>
    <property type="project" value="UniProtKB-UniRule"/>
</dbReference>
<organism evidence="3 4">
    <name type="scientific">Daphnia pulex</name>
    <name type="common">Water flea</name>
    <dbReference type="NCBI Taxonomy" id="6669"/>
    <lineage>
        <taxon>Eukaryota</taxon>
        <taxon>Metazoa</taxon>
        <taxon>Ecdysozoa</taxon>
        <taxon>Arthropoda</taxon>
        <taxon>Crustacea</taxon>
        <taxon>Branchiopoda</taxon>
        <taxon>Diplostraca</taxon>
        <taxon>Cladocera</taxon>
        <taxon>Anomopoda</taxon>
        <taxon>Daphniidae</taxon>
        <taxon>Daphnia</taxon>
    </lineage>
</organism>
<keyword evidence="1" id="KW-0813">Transport</keyword>
<evidence type="ECO:0000256" key="2">
    <source>
        <dbReference type="SAM" id="MobiDB-lite"/>
    </source>
</evidence>
<dbReference type="KEGG" id="dpx:DAPPUDRAFT_266299"/>
<protein>
    <recommendedName>
        <fullName evidence="1">ATP synthase subunit b</fullName>
    </recommendedName>
</protein>
<evidence type="ECO:0000313" key="4">
    <source>
        <dbReference type="Proteomes" id="UP000000305"/>
    </source>
</evidence>
<keyword evidence="1" id="KW-0999">Mitochondrion inner membrane</keyword>
<comment type="subunit">
    <text evidence="1">F-type ATPases have 2 components, CF(1) - the catalytic core - and CF(0) - the membrane proton channel. CF(1) and CF(0) have multiple subunits.</text>
</comment>
<gene>
    <name evidence="3" type="ORF">DAPPUDRAFT_266299</name>
</gene>